<feature type="compositionally biased region" description="Low complexity" evidence="2">
    <location>
        <begin position="410"/>
        <end position="421"/>
    </location>
</feature>
<reference evidence="5 6" key="1">
    <citation type="journal article" date="2016" name="PLoS ONE">
        <title>Plasmid Characterization and Chromosome Analysis of Two netF+ Clostridium perfringens Isolates Associated with Foal and Canine Necrotizing Enteritis.</title>
        <authorList>
            <person name="Mehdizadeh Gohari I."/>
            <person name="Kropinski A.M."/>
            <person name="Weese S.J."/>
            <person name="Parreira V.R."/>
            <person name="Whitehead A.E."/>
            <person name="Boerlin P."/>
            <person name="Prescott J.F."/>
        </authorList>
    </citation>
    <scope>NUCLEOTIDE SEQUENCE [LARGE SCALE GENOMIC DNA]</scope>
    <source>
        <strain evidence="5 6">JP838</strain>
    </source>
</reference>
<name>A0A127EKE3_CLOPF</name>
<feature type="compositionally biased region" description="Polar residues" evidence="2">
    <location>
        <begin position="396"/>
        <end position="409"/>
    </location>
</feature>
<dbReference type="EMBL" id="CP010994">
    <property type="protein sequence ID" value="AMN36414.1"/>
    <property type="molecule type" value="Genomic_DNA"/>
</dbReference>
<feature type="compositionally biased region" description="Low complexity" evidence="2">
    <location>
        <begin position="375"/>
        <end position="391"/>
    </location>
</feature>
<feature type="transmembrane region" description="Helical" evidence="3">
    <location>
        <begin position="20"/>
        <end position="39"/>
    </location>
</feature>
<evidence type="ECO:0000313" key="5">
    <source>
        <dbReference type="EMBL" id="AMN36414.1"/>
    </source>
</evidence>
<dbReference type="RefSeq" id="WP_061428906.1">
    <property type="nucleotide sequence ID" value="NZ_CATNZO010000001.1"/>
</dbReference>
<organism evidence="5 6">
    <name type="scientific">Clostridium perfringens</name>
    <dbReference type="NCBI Taxonomy" id="1502"/>
    <lineage>
        <taxon>Bacteria</taxon>
        <taxon>Bacillati</taxon>
        <taxon>Bacillota</taxon>
        <taxon>Clostridia</taxon>
        <taxon>Eubacteriales</taxon>
        <taxon>Clostridiaceae</taxon>
        <taxon>Clostridium</taxon>
    </lineage>
</organism>
<feature type="compositionally biased region" description="Polar residues" evidence="2">
    <location>
        <begin position="363"/>
        <end position="374"/>
    </location>
</feature>
<dbReference type="AlphaFoldDB" id="A0A127EKE3"/>
<dbReference type="InterPro" id="IPR050922">
    <property type="entry name" value="LytR/CpsA/Psr_CW_biosynth"/>
</dbReference>
<dbReference type="NCBIfam" id="TIGR00350">
    <property type="entry name" value="lytR_cpsA_psr"/>
    <property type="match status" value="1"/>
</dbReference>
<gene>
    <name evidence="5" type="ORF">JFP838_11790</name>
</gene>
<dbReference type="InterPro" id="IPR004474">
    <property type="entry name" value="LytR_CpsA_psr"/>
</dbReference>
<dbReference type="PANTHER" id="PTHR33392:SF6">
    <property type="entry name" value="POLYISOPRENYL-TEICHOIC ACID--PEPTIDOGLYCAN TEICHOIC ACID TRANSFERASE TAGU"/>
    <property type="match status" value="1"/>
</dbReference>
<feature type="compositionally biased region" description="Polar residues" evidence="2">
    <location>
        <begin position="422"/>
        <end position="431"/>
    </location>
</feature>
<dbReference type="OrthoDB" id="9782542at2"/>
<proteinExistence type="inferred from homology"/>
<evidence type="ECO:0000256" key="3">
    <source>
        <dbReference type="SAM" id="Phobius"/>
    </source>
</evidence>
<protein>
    <submittedName>
        <fullName evidence="5">LytR family transcriptional regulator</fullName>
    </submittedName>
</protein>
<dbReference type="Gene3D" id="3.40.630.190">
    <property type="entry name" value="LCP protein"/>
    <property type="match status" value="1"/>
</dbReference>
<keyword evidence="3" id="KW-0472">Membrane</keyword>
<keyword evidence="3" id="KW-0812">Transmembrane</keyword>
<dbReference type="PATRIC" id="fig|1502.177.peg.2413"/>
<comment type="similarity">
    <text evidence="1">Belongs to the LytR/CpsA/Psr (LCP) family.</text>
</comment>
<accession>A0A127EKE3</accession>
<feature type="domain" description="Cell envelope-related transcriptional attenuator" evidence="4">
    <location>
        <begin position="85"/>
        <end position="239"/>
    </location>
</feature>
<keyword evidence="3" id="KW-1133">Transmembrane helix</keyword>
<dbReference type="Proteomes" id="UP000070260">
    <property type="component" value="Chromosome"/>
</dbReference>
<evidence type="ECO:0000256" key="2">
    <source>
        <dbReference type="SAM" id="MobiDB-lite"/>
    </source>
</evidence>
<feature type="compositionally biased region" description="Low complexity" evidence="2">
    <location>
        <begin position="432"/>
        <end position="477"/>
    </location>
</feature>
<dbReference type="Pfam" id="PF03816">
    <property type="entry name" value="LytR_cpsA_psr"/>
    <property type="match status" value="1"/>
</dbReference>
<evidence type="ECO:0000313" key="6">
    <source>
        <dbReference type="Proteomes" id="UP000070260"/>
    </source>
</evidence>
<sequence>MDKKKHFNFSKKQKITIFSLLAILILIASVVGFFIFRFYNHSYEGNTNPAKVNTVDEDIKFKEVPGITNILLLSSDARPGEDVSRSDSIMILTIDNINKKLKVTSLMRDMLVKIDGHGEEKLNHAFAYGGPTKTIETIQNNFGIKLHNYVIVDFNAFVKVIDAINGIEVTIKDYELDELNKYILDGGGSEKDLLPAPGTYNLNGYQALSYARIRKVGNGEYERTERQRAVLQIALEKVKDMSTVKLVSLLNELFPYVKTNISLGNAMDYGFTALNVGKNCNFEIEQFRVPIDSISKGGIIDNKGWVFVIDKVETSKALQEFIFNDNKNYEPDTSNFDSIIEQYFNDYDIKDDTTHPDYEYVPSINTNGNFENPKNNSSNNSTSSNNNSSNNKVEKPSSQGNNENPSNKPTNGSNSTDNNSTEKPNTSDKPNTPQETPTEQPSENNGSSGNGESSNTPSTDGNASSENSNNQNNTEGN</sequence>
<dbReference type="PANTHER" id="PTHR33392">
    <property type="entry name" value="POLYISOPRENYL-TEICHOIC ACID--PEPTIDOGLYCAN TEICHOIC ACID TRANSFERASE TAGU"/>
    <property type="match status" value="1"/>
</dbReference>
<evidence type="ECO:0000259" key="4">
    <source>
        <dbReference type="Pfam" id="PF03816"/>
    </source>
</evidence>
<evidence type="ECO:0000256" key="1">
    <source>
        <dbReference type="ARBA" id="ARBA00006068"/>
    </source>
</evidence>
<feature type="region of interest" description="Disordered" evidence="2">
    <location>
        <begin position="355"/>
        <end position="477"/>
    </location>
</feature>